<gene>
    <name evidence="2" type="ORF">BHAOGJBA_3540</name>
</gene>
<evidence type="ECO:0000256" key="1">
    <source>
        <dbReference type="SAM" id="Phobius"/>
    </source>
</evidence>
<evidence type="ECO:0000313" key="2">
    <source>
        <dbReference type="EMBL" id="GJD90006.1"/>
    </source>
</evidence>
<accession>A0AAV4ZN55</accession>
<keyword evidence="1" id="KW-1133">Transmembrane helix</keyword>
<dbReference type="EMBL" id="BPQO01000015">
    <property type="protein sequence ID" value="GJD90006.1"/>
    <property type="molecule type" value="Genomic_DNA"/>
</dbReference>
<organism evidence="2 3">
    <name type="scientific">Methylobacterium hispanicum</name>
    <dbReference type="NCBI Taxonomy" id="270350"/>
    <lineage>
        <taxon>Bacteria</taxon>
        <taxon>Pseudomonadati</taxon>
        <taxon>Pseudomonadota</taxon>
        <taxon>Alphaproteobacteria</taxon>
        <taxon>Hyphomicrobiales</taxon>
        <taxon>Methylobacteriaceae</taxon>
        <taxon>Methylobacterium</taxon>
    </lineage>
</organism>
<proteinExistence type="predicted"/>
<reference evidence="2" key="1">
    <citation type="journal article" date="2016" name="Front. Microbiol.">
        <title>Genome Sequence of the Piezophilic, Mesophilic Sulfate-Reducing Bacterium Desulfovibrio indicus J2T.</title>
        <authorList>
            <person name="Cao J."/>
            <person name="Maignien L."/>
            <person name="Shao Z."/>
            <person name="Alain K."/>
            <person name="Jebbar M."/>
        </authorList>
    </citation>
    <scope>NUCLEOTIDE SEQUENCE</scope>
    <source>
        <strain evidence="2">DSM 16372</strain>
    </source>
</reference>
<feature type="transmembrane region" description="Helical" evidence="1">
    <location>
        <begin position="20"/>
        <end position="39"/>
    </location>
</feature>
<name>A0AAV4ZN55_9HYPH</name>
<dbReference type="AlphaFoldDB" id="A0AAV4ZN55"/>
<evidence type="ECO:0000313" key="3">
    <source>
        <dbReference type="Proteomes" id="UP001055247"/>
    </source>
</evidence>
<reference evidence="2" key="2">
    <citation type="submission" date="2021-08" db="EMBL/GenBank/DDBJ databases">
        <authorList>
            <person name="Tani A."/>
            <person name="Ola A."/>
            <person name="Ogura Y."/>
            <person name="Katsura K."/>
            <person name="Hayashi T."/>
        </authorList>
    </citation>
    <scope>NUCLEOTIDE SEQUENCE</scope>
    <source>
        <strain evidence="2">DSM 16372</strain>
    </source>
</reference>
<sequence>MLWEGGGSAGIPGGSVARSSVIVLALLVLGPSAAGAADMRDRPVAAGRFLATCEDLGRFCFAEGCGRDQIDAALACRAACPASAVLTVRPTACPIPTPPVRVVLRRRG</sequence>
<keyword evidence="1" id="KW-0812">Transmembrane</keyword>
<dbReference type="Proteomes" id="UP001055247">
    <property type="component" value="Unassembled WGS sequence"/>
</dbReference>
<protein>
    <submittedName>
        <fullName evidence="2">Uncharacterized protein</fullName>
    </submittedName>
</protein>
<comment type="caution">
    <text evidence="2">The sequence shown here is derived from an EMBL/GenBank/DDBJ whole genome shotgun (WGS) entry which is preliminary data.</text>
</comment>
<keyword evidence="1" id="KW-0472">Membrane</keyword>
<keyword evidence="3" id="KW-1185">Reference proteome</keyword>